<feature type="compositionally biased region" description="Low complexity" evidence="3">
    <location>
        <begin position="1262"/>
        <end position="1282"/>
    </location>
</feature>
<feature type="region of interest" description="Disordered" evidence="3">
    <location>
        <begin position="2623"/>
        <end position="2660"/>
    </location>
</feature>
<keyword evidence="4" id="KW-0812">Transmembrane</keyword>
<feature type="transmembrane region" description="Helical" evidence="4">
    <location>
        <begin position="2754"/>
        <end position="2776"/>
    </location>
</feature>
<keyword evidence="10" id="KW-1185">Reference proteome</keyword>
<feature type="compositionally biased region" description="Polar residues" evidence="3">
    <location>
        <begin position="2640"/>
        <end position="2660"/>
    </location>
</feature>
<feature type="domain" description="RNase H type-1" evidence="6">
    <location>
        <begin position="3876"/>
        <end position="4035"/>
    </location>
</feature>
<evidence type="ECO:0000313" key="10">
    <source>
        <dbReference type="Proteomes" id="UP001152797"/>
    </source>
</evidence>
<dbReference type="EMBL" id="CAMXCT010002124">
    <property type="protein sequence ID" value="CAI3995859.1"/>
    <property type="molecule type" value="Genomic_DNA"/>
</dbReference>
<evidence type="ECO:0000256" key="4">
    <source>
        <dbReference type="SAM" id="Phobius"/>
    </source>
</evidence>
<feature type="transmembrane region" description="Helical" evidence="4">
    <location>
        <begin position="3407"/>
        <end position="3429"/>
    </location>
</feature>
<keyword evidence="2" id="KW-0808">Transferase</keyword>
<evidence type="ECO:0000313" key="8">
    <source>
        <dbReference type="EMBL" id="CAL1149234.1"/>
    </source>
</evidence>
<dbReference type="GO" id="GO:0004523">
    <property type="term" value="F:RNA-DNA hybrid ribonuclease activity"/>
    <property type="evidence" value="ECO:0007669"/>
    <property type="project" value="InterPro"/>
</dbReference>
<keyword evidence="4" id="KW-1133">Transmembrane helix</keyword>
<dbReference type="Gene3D" id="3.30.420.10">
    <property type="entry name" value="Ribonuclease H-like superfamily/Ribonuclease H"/>
    <property type="match status" value="1"/>
</dbReference>
<evidence type="ECO:0000256" key="3">
    <source>
        <dbReference type="SAM" id="MobiDB-lite"/>
    </source>
</evidence>
<comment type="caution">
    <text evidence="7">The sequence shown here is derived from an EMBL/GenBank/DDBJ whole genome shotgun (WGS) entry which is preliminary data.</text>
</comment>
<dbReference type="PROSITE" id="PS50879">
    <property type="entry name" value="RNASE_H_1"/>
    <property type="match status" value="1"/>
</dbReference>
<dbReference type="Pfam" id="PF00145">
    <property type="entry name" value="DNA_methylase"/>
    <property type="match status" value="1"/>
</dbReference>
<dbReference type="Pfam" id="PF00078">
    <property type="entry name" value="RVT_1"/>
    <property type="match status" value="1"/>
</dbReference>
<dbReference type="Gene3D" id="3.40.50.150">
    <property type="entry name" value="Vaccinia Virus protein VP39"/>
    <property type="match status" value="1"/>
</dbReference>
<evidence type="ECO:0000259" key="6">
    <source>
        <dbReference type="PROSITE" id="PS50879"/>
    </source>
</evidence>
<dbReference type="InterPro" id="IPR002156">
    <property type="entry name" value="RNaseH_domain"/>
</dbReference>
<dbReference type="InterPro" id="IPR029063">
    <property type="entry name" value="SAM-dependent_MTases_sf"/>
</dbReference>
<dbReference type="EMBL" id="CAMXCT030002124">
    <property type="protein sequence ID" value="CAL4783171.1"/>
    <property type="molecule type" value="Genomic_DNA"/>
</dbReference>
<evidence type="ECO:0000313" key="9">
    <source>
        <dbReference type="EMBL" id="CAL4783171.1"/>
    </source>
</evidence>
<dbReference type="InterPro" id="IPR001525">
    <property type="entry name" value="C5_MeTfrase"/>
</dbReference>
<keyword evidence="4" id="KW-0472">Membrane</keyword>
<evidence type="ECO:0000256" key="2">
    <source>
        <dbReference type="ARBA" id="ARBA00022679"/>
    </source>
</evidence>
<proteinExistence type="predicted"/>
<dbReference type="Gene3D" id="3.60.10.10">
    <property type="entry name" value="Endonuclease/exonuclease/phosphatase"/>
    <property type="match status" value="1"/>
</dbReference>
<dbReference type="InterPro" id="IPR012337">
    <property type="entry name" value="RNaseH-like_sf"/>
</dbReference>
<sequence>MDPSEVNTGGFISLVLEVVSLDPGHERHLLVDRAHDKLVQFSGLVEGGHKIITVIDAVLIRQFPMVCLECGEKTKVLHHGIPTWSDYFKMIDACSGLGGISHGALAVGIVPTVATDVNACMSELHKVHVCSDHVTGDIGDPQVVAEVWSRSSSAALMCAGFSCQPFSQLGDRRGGLDPRAQTLPKLLRAAHLMQIKVLVLECVVPARSDPFVKQQLDSFASLMGFTTETVNLDLQTVWPCRRHRTWWLMFDSSLGKMGLSEWPVLDSLPKVQCLIPYICKWDPRDEMALSLDSSEKQAFGVDDGSYPHYLLDAAGVAPTALHAWGSQLRGCPCGCRDFGLSPTRLREKGLFGLLVSSASEAISDQPVRHVHPSEALALNGMDCTIDLGLNVRLSLSGVGQIASPLQEVIQDKQLLGLVRFWKDIRSLSLEQVVHAPQWPEVSDFRMSVACALDVLIRRTQGSVSAVPSEEPETPWFDNPVLGVCCDLTLQVGSNEIQLSDRYGDFLRFRFQPGTTIADVLGAHAKLTGDLTVQLANDALGRVLSLDHAILPGQCIQIFLSGCEQGSFFPFEVFTCENAHVSGLFPARDEAHVEEPVDFPMEEDCTPNAKPDSSSVDACPISPTITWEAKVDECDVVGSFVGVSSTLPYTPTGGLVSALLPLSEKQFLRLAVPIIDDVHKFTALRQQFIRAVDRLALLEVQGNIWSDDEIAYHLAMLTSTAPVGGPYCNVVVLDPLLAEAMHIQLRHKFVTLLSKTEFVIRPWIWGTGDIEQEVSADNESSHGDPDLRASAGCGDIGHASPGISGRVYEVFSPQSDPSLVEDESLSESSASADECGVSSHAHANHIFGVSRSRSRSPPAHCLPAVDSHCAAVPAPDADGPCGESGPLPLMPDEPVRLPRYIKYPALVNHEFVPVLFVLNHAVDNNPRSACGLFDLGAYSRELWVRIEWDVAELLALSSLQMLAFPCPSIENPTRLWSMRNLVMHLRDRLTLLRHQQGVVADDEIRFHLHAIVSEYEGGVDFSPMRVIVLDPIVSHAWLDANSFDCTEWAATHPEVLRDGLQIMGVFRVDQHWVPILMIPCGENIRIASFDATPDLAQSIAACLTRVTHALGFTEIFIDHIHRTFAAKSVCGAVAINFLRSQLTGCPRLCSTASAWEEHHFLRRKFMQHIGRKAEIPRPWLWGSGDVDSEGSEDGVVPHNDSLQGGSAGSSEVGHVLQGTVGRVFDVFSPQSDPSLQEGSCPDESDAVVSDNEGPARTVVVHEGGLLRSRSRSPLRPLPGGSRSAPGTVPAPDADSPDRESGPLPIMPVGHGLLQGGPEHPDVINHFVAPLQFGGDPNDANHPRSVRGLFDVGAYSREGWASIEWDVVDLLAMSSQQMLAFQCPSIENPTKLWSMRNQFMQSRDRLTLLRHQQGVVADDEIRFHLHSIAAECESGVEFPPKRIVILDPVISHAWLDMDSFDCTDWAATHPEILQDGLQIVGAVCFDQHWISILLTPWGDNIRIASFDSTSDLAHCLAACLTRVAHALGFTEIHFDHIHRTFAVRSVCGAVAINFLRSQVTGFPRLGTTFSAWEEHHVLRRKFMQHIGQKAEVPRPWLWGAGSRDDGDGPPGEVPAEALHDSAAPVSFPVGFSGVCVDASHLCAMHGQQLSALECPPVSDIHQMSNLRLQLIETRSRQRILQAQFGLWADDEIRFHMHAIAAVCQTLQHGQMISQVSVLDPLIASSWLVPSSLPSDQWASMYRNVHRDQKILISAVRIDGHWIPLVLFPAGNILSVQSSDFTDGLPAALINCLVSFAHAIGFESLRFDHEVRPFSCRSACGAAAVKYVAYRLGLSGRALSYAAVWQAHSELRSQFVRALSDEHLTSRPWIWASGDDEASETSWRSEDPVEDVSDLPDSSARGVPSTAPFVLPDGAACMASHVCIDVNERIDLFATHGKALGDDEIRFHLQDLVQRRASMPASSDRHMPCVLAFEALNFLNWDQVGHILTEKWCQNCPQVRSHGHQIVAVVLEGTHWIPLWVVPAGLVLVFHTFDDILDYDIFDGKLRWMGLHLGFSDVVIHRVPHGLPSHDFCGVHALAFLEHILLGTDLPTEVSTLDMMSTNLRAAFVQAMYEKRMCICPIVWGNGGTGSLTKLLAEELSLHGVPSDLAETRAAQAIKIVGNEPLAKAMQQNKPWRQLKALATNVGFKLVLPAELEATISHNRGKPVGKKSHKDKKVPGVPPPIDLDPSKLCVLDGTFRAALQPLPQLSPQQIGPISSGIVLMTAQEAEPYLRAGQIVSQEPLALVVFHRSDQVLQSMLPQSKVTVPCRCTVDNEPVLAEATLVQLGTGVVEKFAGSNLVALESPDVCTLRINVYKDETEDWEAFVKAPVKRLVSLFPELRRCTIQGCNCSSWHNEEGLPIKEPILDLWKRQFMKFGYKPAEASKADMFCVSIRVPVCLLERILNRSGVAGAYVEPRSADGQKVLQDYMVIWISRMSHRELMHMKQTNPAVVGLARIADRRGLRVSSDQAQEVHRVVRPDTLFLPQGARVTYIVGPFPFGIDRQGICKAMKQANWHCKPLQPAAPQPGRGAMWVVQAVEEPPSAIVHTSHGEILISKQKLADGGDRQVGGKPIAAPATLALCGGQGGRDEDPWTQHDPWQKFQPSTGGASVSTAPTDSMQQMESRIQAAVLAKLPTGTSQSVPMEQDDVPDRICALECQVQQLIQKQTQMDGQFVEFTTQQNQQVSNLQVQLQTQTQQLHGQIEPLCLDPTRGCSVVAHLCLVALVPMAFFILGIASLMRFAKFARPPDNAGSWKGVGVLSKTPVRHIPKNWPDAIQCSSRAMAYTTLIDDVWLTGAVVYGEPDSQHYPYRLQHNESLLQSAIESVGFLSSGPRVIAGDWNVSMGEIPAFDTLSQLGFKDLQELAAERWGIPPRPTCKSKTRKDFCFISPELQEVLVDVSVLDDVWPDHSILQGKFQRFRECIPRQIWKNPCEFPWPAQWYVDPNLWTQMDAHPDEKYRVFWKAVEDAAQRELPFPVRRLQAFVRSCSADGSHSHYAVSVWAAIVRAKGFTGGFVQWWSRCPHRVHGAPLQIPWVPPSGVIATRIFETLALQVRSLESQLISTSRQYARLRRARNPRLIFQDLRPMQSSGVDYLIRPIQSSIVSVDESDQSIVVEPPHGWSHDRPIVCQGLPLSLIHVEPDCIWLEDSSALKPGDVISQVQCSGTQTDLEKMFVDEWKARWERHKDVPDSRWATILDFARQALPRLQFSWPAISPDVLSQLIASKKSSSACVLDGVSIADLKCLPRSAIENVCSMYREAEDTGVWPSQLLMGRVACLAKTDEPRTVLDYRPITVLGMLYRVWGSYHARRAIRALDAHLPDSLYGSRPARFAGQVWSQLLWAVEDATIHGIALSGLMADLQKAFNHLPRLVVFEAAALLGIPMSLLTAWAGALTLISRRFQLGQGLTKPVFSTTGLPEGDGLSCLGMVIIDVLFHLWHQHFFPMCQPVSYVDDWTILITDPSLMTGVFACLSSFTDALDLMLDSQKTFAWSTSGKGRKSLVEQGFRVATNCKLLGAHVQVSRKHTNATQTARVSTLQPLWPKLKLSAAAYEVKVQAIRAAAWPKGLHAIAATTVSLQTFASLRAGAMKGLNADGAGCNAMVHLGLLESPLTDPHFWSIYQTFKMVRECGIEDVVHPALFALATGDEAYANNGITATVLTRIQTFGWHVSSPHCLSDDFGPFNLFSICIAELRWRMEWAWLKVVAACVAHRPGFSGLWQIDPARTRAWLSKLNCSDRAAYRKILNGAHVTQDGKHYCQEADSDVCQFCDCSDSRFHRFWGCSVFEECRQGIDSDLMVAIPDLPESVTCYGWALRPSTFHSWFSYFLQLVPPVIPAIPWHSQSQFHIFTDGSCCHPQYPDLRFASYALILVESSATEHACILESGPLPGLRQTSLRAELFAVHRAIKFAACHGVSLMIWSDCLNVVRRLRRICLGAPVKINSSNADLWSLIADDIHGGGCHVQVTKVAAHQSLAAAASPLEEWCFKHNRFADRAAASANQRRSKEFWNLLAVHSRACQTCDRWNASIQNVLLQVSRNVLHEGRDMPLDVPMPEPPPAPSWTPLPTDPVMPHGAIRWYGEAVVAKMTIWFWKAVSDDPGPVQWISNAQLYIDYGLQTGDSGPVHIDGWKDSQDVPLHALRPIGFKERVRWFGKVLREILRHGGLPFSAQYCRPSSLMLCMHSSCIAVPWNPQRLEQVDRWMAKFSSVPFRRQTRELDRLPLPSASMVS</sequence>
<organism evidence="7">
    <name type="scientific">Cladocopium goreaui</name>
    <dbReference type="NCBI Taxonomy" id="2562237"/>
    <lineage>
        <taxon>Eukaryota</taxon>
        <taxon>Sar</taxon>
        <taxon>Alveolata</taxon>
        <taxon>Dinophyceae</taxon>
        <taxon>Suessiales</taxon>
        <taxon>Symbiodiniaceae</taxon>
        <taxon>Cladocopium</taxon>
    </lineage>
</organism>
<dbReference type="OrthoDB" id="445826at2759"/>
<dbReference type="GO" id="GO:0003676">
    <property type="term" value="F:nucleic acid binding"/>
    <property type="evidence" value="ECO:0007669"/>
    <property type="project" value="InterPro"/>
</dbReference>
<reference evidence="8" key="2">
    <citation type="submission" date="2024-04" db="EMBL/GenBank/DDBJ databases">
        <authorList>
            <person name="Chen Y."/>
            <person name="Shah S."/>
            <person name="Dougan E. K."/>
            <person name="Thang M."/>
            <person name="Chan C."/>
        </authorList>
    </citation>
    <scope>NUCLEOTIDE SEQUENCE [LARGE SCALE GENOMIC DNA]</scope>
</reference>
<dbReference type="GO" id="GO:0008168">
    <property type="term" value="F:methyltransferase activity"/>
    <property type="evidence" value="ECO:0007669"/>
    <property type="project" value="UniProtKB-KW"/>
</dbReference>
<feature type="region of interest" description="Disordered" evidence="3">
    <location>
        <begin position="1877"/>
        <end position="1897"/>
    </location>
</feature>
<dbReference type="EMBL" id="CAMXCT020002124">
    <property type="protein sequence ID" value="CAL1149234.1"/>
    <property type="molecule type" value="Genomic_DNA"/>
</dbReference>
<feature type="compositionally biased region" description="Polar residues" evidence="3">
    <location>
        <begin position="1227"/>
        <end position="1236"/>
    </location>
</feature>
<keyword evidence="1 9" id="KW-0489">Methyltransferase</keyword>
<accession>A0A9P1CQD5</accession>
<evidence type="ECO:0000313" key="7">
    <source>
        <dbReference type="EMBL" id="CAI3995859.1"/>
    </source>
</evidence>
<dbReference type="PROSITE" id="PS50878">
    <property type="entry name" value="RT_POL"/>
    <property type="match status" value="1"/>
</dbReference>
<protein>
    <submittedName>
        <fullName evidence="9">Modification methylase AquI subunit alpha</fullName>
    </submittedName>
</protein>
<dbReference type="Pfam" id="PF00075">
    <property type="entry name" value="RNase_H"/>
    <property type="match status" value="1"/>
</dbReference>
<dbReference type="Proteomes" id="UP001152797">
    <property type="component" value="Unassembled WGS sequence"/>
</dbReference>
<feature type="region of interest" description="Disordered" evidence="3">
    <location>
        <begin position="2201"/>
        <end position="2220"/>
    </location>
</feature>
<dbReference type="GO" id="GO:0032259">
    <property type="term" value="P:methylation"/>
    <property type="evidence" value="ECO:0007669"/>
    <property type="project" value="UniProtKB-KW"/>
</dbReference>
<evidence type="ECO:0000256" key="1">
    <source>
        <dbReference type="ARBA" id="ARBA00022603"/>
    </source>
</evidence>
<feature type="compositionally biased region" description="Basic residues" evidence="3">
    <location>
        <begin position="2201"/>
        <end position="2213"/>
    </location>
</feature>
<reference evidence="7" key="1">
    <citation type="submission" date="2022-10" db="EMBL/GenBank/DDBJ databases">
        <authorList>
            <person name="Chen Y."/>
            <person name="Dougan E. K."/>
            <person name="Chan C."/>
            <person name="Rhodes N."/>
            <person name="Thang M."/>
        </authorList>
    </citation>
    <scope>NUCLEOTIDE SEQUENCE</scope>
</reference>
<evidence type="ECO:0000259" key="5">
    <source>
        <dbReference type="PROSITE" id="PS50878"/>
    </source>
</evidence>
<gene>
    <name evidence="7" type="ORF">C1SCF055_LOCUS22384</name>
</gene>
<dbReference type="InterPro" id="IPR000477">
    <property type="entry name" value="RT_dom"/>
</dbReference>
<dbReference type="InterPro" id="IPR036397">
    <property type="entry name" value="RNaseH_sf"/>
</dbReference>
<name>A0A9P1CQD5_9DINO</name>
<feature type="domain" description="Reverse transcriptase" evidence="5">
    <location>
        <begin position="3296"/>
        <end position="3544"/>
    </location>
</feature>
<feature type="region of interest" description="Disordered" evidence="3">
    <location>
        <begin position="1183"/>
        <end position="1211"/>
    </location>
</feature>
<dbReference type="SUPFAM" id="SSF53098">
    <property type="entry name" value="Ribonuclease H-like"/>
    <property type="match status" value="1"/>
</dbReference>
<feature type="region of interest" description="Disordered" evidence="3">
    <location>
        <begin position="1226"/>
        <end position="1304"/>
    </location>
</feature>
<dbReference type="InterPro" id="IPR036691">
    <property type="entry name" value="Endo/exonu/phosph_ase_sf"/>
</dbReference>
<dbReference type="SUPFAM" id="SSF56219">
    <property type="entry name" value="DNase I-like"/>
    <property type="match status" value="1"/>
</dbReference>
<dbReference type="SUPFAM" id="SSF53335">
    <property type="entry name" value="S-adenosyl-L-methionine-dependent methyltransferases"/>
    <property type="match status" value="1"/>
</dbReference>